<feature type="domain" description="ORC1/DEAH AAA+ ATPase" evidence="1">
    <location>
        <begin position="34"/>
        <end position="141"/>
    </location>
</feature>
<organism evidence="2 3">
    <name type="scientific">Aromatoleum tolulyticum</name>
    <dbReference type="NCBI Taxonomy" id="34027"/>
    <lineage>
        <taxon>Bacteria</taxon>
        <taxon>Pseudomonadati</taxon>
        <taxon>Pseudomonadota</taxon>
        <taxon>Betaproteobacteria</taxon>
        <taxon>Rhodocyclales</taxon>
        <taxon>Rhodocyclaceae</taxon>
        <taxon>Aromatoleum</taxon>
    </lineage>
</organism>
<dbReference type="InterPro" id="IPR049945">
    <property type="entry name" value="AAA_22"/>
</dbReference>
<dbReference type="OrthoDB" id="9797061at2"/>
<dbReference type="RefSeq" id="WP_076602624.1">
    <property type="nucleotide sequence ID" value="NZ_FTMD01000008.1"/>
</dbReference>
<dbReference type="SUPFAM" id="SSF52540">
    <property type="entry name" value="P-loop containing nucleoside triphosphate hydrolases"/>
    <property type="match status" value="1"/>
</dbReference>
<evidence type="ECO:0000313" key="3">
    <source>
        <dbReference type="Proteomes" id="UP000186819"/>
    </source>
</evidence>
<name>A0A1N6WZA1_9RHOO</name>
<dbReference type="InterPro" id="IPR052026">
    <property type="entry name" value="ExeA_AAA_ATPase_DNA-bind"/>
</dbReference>
<proteinExistence type="predicted"/>
<dbReference type="PANTHER" id="PTHR35894:SF1">
    <property type="entry name" value="PHOSPHORIBULOKINASE _ URIDINE KINASE FAMILY"/>
    <property type="match status" value="1"/>
</dbReference>
<dbReference type="EMBL" id="FTMD01000008">
    <property type="protein sequence ID" value="SIQ95366.1"/>
    <property type="molecule type" value="Genomic_DNA"/>
</dbReference>
<dbReference type="STRING" id="34027.SAMN05421829_108130"/>
<dbReference type="GO" id="GO:0016887">
    <property type="term" value="F:ATP hydrolysis activity"/>
    <property type="evidence" value="ECO:0007669"/>
    <property type="project" value="InterPro"/>
</dbReference>
<keyword evidence="3" id="KW-1185">Reference proteome</keyword>
<gene>
    <name evidence="2" type="ORF">SAMN05421829_108130</name>
</gene>
<protein>
    <recommendedName>
        <fullName evidence="1">ORC1/DEAH AAA+ ATPase domain-containing protein</fullName>
    </recommendedName>
</protein>
<dbReference type="InterPro" id="IPR027417">
    <property type="entry name" value="P-loop_NTPase"/>
</dbReference>
<accession>A0A1N6WZA1</accession>
<dbReference type="Pfam" id="PF13401">
    <property type="entry name" value="AAA_22"/>
    <property type="match status" value="1"/>
</dbReference>
<evidence type="ECO:0000259" key="1">
    <source>
        <dbReference type="Pfam" id="PF13401"/>
    </source>
</evidence>
<reference evidence="3" key="1">
    <citation type="submission" date="2017-01" db="EMBL/GenBank/DDBJ databases">
        <authorList>
            <person name="Varghese N."/>
            <person name="Submissions S."/>
        </authorList>
    </citation>
    <scope>NUCLEOTIDE SEQUENCE [LARGE SCALE GENOMIC DNA]</scope>
    <source>
        <strain evidence="3">ATCC 51758</strain>
    </source>
</reference>
<dbReference type="AlphaFoldDB" id="A0A1N6WZA1"/>
<dbReference type="Proteomes" id="UP000186819">
    <property type="component" value="Unassembled WGS sequence"/>
</dbReference>
<evidence type="ECO:0000313" key="2">
    <source>
        <dbReference type="EMBL" id="SIQ95366.1"/>
    </source>
</evidence>
<dbReference type="PANTHER" id="PTHR35894">
    <property type="entry name" value="GENERAL SECRETION PATHWAY PROTEIN A-RELATED"/>
    <property type="match status" value="1"/>
</dbReference>
<sequence length="258" mass="28674">MKHLFVKTENHRRFLASVSMLENRGAIERCLLPVKGKPGVGKTRVVDNWGSAVDAVFLEGIPGMSLRYLKDALKAETGVKERSGFAEFLALVEFFKNEHGAPRPIILDECQHGFHNKAECIEYLRRLAEKAGTILVLVCHTSESYLLDRYDHIKTRIGCVCELLPPSLEDSALYAREQCEVGLDDALIAEVHKQSGARYRLISDALANLERIAEKLGKRSLVLADVQGLPLCQDWERALKAAPKRAAAPLHLAHGGKK</sequence>